<reference evidence="1" key="1">
    <citation type="journal article" date="2011" name="Nat. Biotechnol.">
        <title>Genome sequencing and comparison of two nonhuman primate animal models, the cynomolgus and Chinese rhesus macaques.</title>
        <authorList>
            <person name="Yan G."/>
            <person name="Zhang G."/>
            <person name="Fang X."/>
            <person name="Zhang Y."/>
            <person name="Li C."/>
            <person name="Ling F."/>
            <person name="Cooper D.N."/>
            <person name="Li Q."/>
            <person name="Li Y."/>
            <person name="van Gool A.J."/>
            <person name="Du H."/>
            <person name="Chen J."/>
            <person name="Chen R."/>
            <person name="Zhang P."/>
            <person name="Huang Z."/>
            <person name="Thompson J.R."/>
            <person name="Meng Y."/>
            <person name="Bai Y."/>
            <person name="Wang J."/>
            <person name="Zhuo M."/>
            <person name="Wang T."/>
            <person name="Huang Y."/>
            <person name="Wei L."/>
            <person name="Li J."/>
            <person name="Wang Z."/>
            <person name="Hu H."/>
            <person name="Yang P."/>
            <person name="Le L."/>
            <person name="Stenson P.D."/>
            <person name="Li B."/>
            <person name="Liu X."/>
            <person name="Ball E.V."/>
            <person name="An N."/>
            <person name="Huang Q."/>
            <person name="Zhang Y."/>
            <person name="Fan W."/>
            <person name="Zhang X."/>
            <person name="Li Y."/>
            <person name="Wang W."/>
            <person name="Katze M.G."/>
            <person name="Su B."/>
            <person name="Nielsen R."/>
            <person name="Yang H."/>
            <person name="Wang J."/>
            <person name="Wang X."/>
            <person name="Wang J."/>
        </authorList>
    </citation>
    <scope>NUCLEOTIDE SEQUENCE [LARGE SCALE GENOMIC DNA]</scope>
    <source>
        <strain evidence="1">CR-5</strain>
    </source>
</reference>
<evidence type="ECO:0000313" key="1">
    <source>
        <dbReference type="EMBL" id="EHH24383.1"/>
    </source>
</evidence>
<gene>
    <name evidence="1" type="ORF">EGK_08034</name>
</gene>
<dbReference type="AlphaFoldDB" id="G7NHW6"/>
<dbReference type="EMBL" id="CM001268">
    <property type="protein sequence ID" value="EHH24383.1"/>
    <property type="molecule type" value="Genomic_DNA"/>
</dbReference>
<protein>
    <submittedName>
        <fullName evidence="1">Uncharacterized protein</fullName>
    </submittedName>
</protein>
<sequence length="131" mass="15484">MWVFTLKIRYPLIIFKVQRLTRAPHILLLSQNGQSRVMPLSPSRETVWFCSKNVRWKLKYVITTEKLRWCCLARERTYRGACRLSPRALVPLKEFSGRAWPCRELARCLVRYWTLGDRWWPGGALASFGLV</sequence>
<dbReference type="Proteomes" id="UP000013456">
    <property type="component" value="Chromosome 16"/>
</dbReference>
<proteinExistence type="predicted"/>
<name>G7NHW6_MACMU</name>
<accession>G7NHW6</accession>
<organism evidence="1">
    <name type="scientific">Macaca mulatta</name>
    <name type="common">Rhesus macaque</name>
    <dbReference type="NCBI Taxonomy" id="9544"/>
    <lineage>
        <taxon>Eukaryota</taxon>
        <taxon>Metazoa</taxon>
        <taxon>Chordata</taxon>
        <taxon>Craniata</taxon>
        <taxon>Vertebrata</taxon>
        <taxon>Euteleostomi</taxon>
        <taxon>Mammalia</taxon>
        <taxon>Eutheria</taxon>
        <taxon>Euarchontoglires</taxon>
        <taxon>Primates</taxon>
        <taxon>Haplorrhini</taxon>
        <taxon>Catarrhini</taxon>
        <taxon>Cercopithecidae</taxon>
        <taxon>Cercopithecinae</taxon>
        <taxon>Macaca</taxon>
    </lineage>
</organism>